<dbReference type="PANTHER" id="PTHR11236">
    <property type="entry name" value="AMINOBENZOATE/ANTHRANILATE SYNTHASE"/>
    <property type="match status" value="1"/>
</dbReference>
<reference evidence="2 3" key="1">
    <citation type="submission" date="2022-12" db="EMBL/GenBank/DDBJ databases">
        <title>Metagenome assembled genome from gulf of manar.</title>
        <authorList>
            <person name="Kohli P."/>
            <person name="Pk S."/>
            <person name="Venkata Ramana C."/>
            <person name="Sasikala C."/>
        </authorList>
    </citation>
    <scope>NUCLEOTIDE SEQUENCE [LARGE SCALE GENOMIC DNA]</scope>
    <source>
        <strain evidence="2">JB008</strain>
    </source>
</reference>
<organism evidence="2 3">
    <name type="scientific">Candidatus Thalassospirochaeta sargassi</name>
    <dbReference type="NCBI Taxonomy" id="3119039"/>
    <lineage>
        <taxon>Bacteria</taxon>
        <taxon>Pseudomonadati</taxon>
        <taxon>Spirochaetota</taxon>
        <taxon>Spirochaetia</taxon>
        <taxon>Spirochaetales</taxon>
        <taxon>Spirochaetaceae</taxon>
        <taxon>Candidatus Thalassospirochaeta</taxon>
    </lineage>
</organism>
<dbReference type="InterPro" id="IPR015890">
    <property type="entry name" value="Chorismate_C"/>
</dbReference>
<dbReference type="NCBIfam" id="NF005486">
    <property type="entry name" value="PRK07093.1"/>
    <property type="match status" value="1"/>
</dbReference>
<comment type="caution">
    <text evidence="2">The sequence shown here is derived from an EMBL/GenBank/DDBJ whole genome shotgun (WGS) entry which is preliminary data.</text>
</comment>
<keyword evidence="2" id="KW-0808">Transferase</keyword>
<dbReference type="InterPro" id="IPR019999">
    <property type="entry name" value="Anth_synth_I-like"/>
</dbReference>
<feature type="domain" description="Chorismate-utilising enzyme C-terminal" evidence="1">
    <location>
        <begin position="84"/>
        <end position="326"/>
    </location>
</feature>
<dbReference type="GO" id="GO:0000162">
    <property type="term" value="P:L-tryptophan biosynthetic process"/>
    <property type="evidence" value="ECO:0007669"/>
    <property type="project" value="TreeGrafter"/>
</dbReference>
<dbReference type="GO" id="GO:0046820">
    <property type="term" value="F:4-amino-4-deoxychorismate synthase activity"/>
    <property type="evidence" value="ECO:0007669"/>
    <property type="project" value="UniProtKB-EC"/>
</dbReference>
<dbReference type="Pfam" id="PF00425">
    <property type="entry name" value="Chorismate_bind"/>
    <property type="match status" value="1"/>
</dbReference>
<dbReference type="PANTHER" id="PTHR11236:SF50">
    <property type="entry name" value="AMINODEOXYCHORISMATE SYNTHASE COMPONENT 1"/>
    <property type="match status" value="1"/>
</dbReference>
<dbReference type="PRINTS" id="PR00095">
    <property type="entry name" value="ANTSNTHASEI"/>
</dbReference>
<dbReference type="Gene3D" id="3.60.120.10">
    <property type="entry name" value="Anthranilate synthase"/>
    <property type="match status" value="1"/>
</dbReference>
<dbReference type="EC" id="2.6.1.85" evidence="2"/>
<evidence type="ECO:0000313" key="3">
    <source>
        <dbReference type="Proteomes" id="UP001221217"/>
    </source>
</evidence>
<accession>A0AAJ1MJM3</accession>
<sequence length="333" mass="38077">MQSDIKASEYFRQEINRLAREYTPFFFLIDFELKKPFICLLDEASTQNVLFDYRGLSNCPRIKAEADSTRRSLLKNKKPVNFGTYSRAFETAKRNLHAGNTYLINLTFPGGVETEYSLKEIFAYASAPYRLLFKNEFVMFSPEPFVRIENGVIRGFPMKGTIDASIPDAEKKILADEKERREHNTIVDLIRNDIAMVSDQVRVSRFRYIDRIPIKEKELLQVSSEIEGRLPADWQTNLGDIILKMLPAGSISGAPKRKTVEIIQAVEADQRGYYTGISGIFDGKNLDSAVNIRFIEKTDAGYYFRSGGGITSSSRLENEYRELKDKINVPSNR</sequence>
<proteinExistence type="predicted"/>
<evidence type="ECO:0000313" key="2">
    <source>
        <dbReference type="EMBL" id="MDC7226682.1"/>
    </source>
</evidence>
<dbReference type="EMBL" id="JAQQAL010000016">
    <property type="protein sequence ID" value="MDC7226682.1"/>
    <property type="molecule type" value="Genomic_DNA"/>
</dbReference>
<evidence type="ECO:0000259" key="1">
    <source>
        <dbReference type="Pfam" id="PF00425"/>
    </source>
</evidence>
<name>A0AAJ1MJM3_9SPIO</name>
<keyword evidence="2" id="KW-0032">Aminotransferase</keyword>
<protein>
    <submittedName>
        <fullName evidence="2">Aminodeoxychorismate synthase component I</fullName>
        <ecNumber evidence="2">2.6.1.85</ecNumber>
    </submittedName>
</protein>
<dbReference type="InterPro" id="IPR005801">
    <property type="entry name" value="ADC_synthase"/>
</dbReference>
<gene>
    <name evidence="2" type="ORF">PQJ61_07945</name>
</gene>
<dbReference type="Proteomes" id="UP001221217">
    <property type="component" value="Unassembled WGS sequence"/>
</dbReference>
<dbReference type="SUPFAM" id="SSF56322">
    <property type="entry name" value="ADC synthase"/>
    <property type="match status" value="1"/>
</dbReference>
<dbReference type="AlphaFoldDB" id="A0AAJ1MJM3"/>